<evidence type="ECO:0000313" key="10">
    <source>
        <dbReference type="Proteomes" id="UP001373714"/>
    </source>
</evidence>
<organism evidence="9 10">
    <name type="scientific">Orbilia blumenaviensis</name>
    <dbReference type="NCBI Taxonomy" id="1796055"/>
    <lineage>
        <taxon>Eukaryota</taxon>
        <taxon>Fungi</taxon>
        <taxon>Dikarya</taxon>
        <taxon>Ascomycota</taxon>
        <taxon>Pezizomycotina</taxon>
        <taxon>Orbiliomycetes</taxon>
        <taxon>Orbiliales</taxon>
        <taxon>Orbiliaceae</taxon>
        <taxon>Orbilia</taxon>
    </lineage>
</organism>
<dbReference type="Pfam" id="PF20684">
    <property type="entry name" value="Fung_rhodopsin"/>
    <property type="match status" value="1"/>
</dbReference>
<dbReference type="GO" id="GO:0016020">
    <property type="term" value="C:membrane"/>
    <property type="evidence" value="ECO:0007669"/>
    <property type="project" value="UniProtKB-SubCell"/>
</dbReference>
<accession>A0AAV9V7T2</accession>
<comment type="caution">
    <text evidence="9">The sequence shown here is derived from an EMBL/GenBank/DDBJ whole genome shotgun (WGS) entry which is preliminary data.</text>
</comment>
<feature type="domain" description="Rhodopsin" evidence="8">
    <location>
        <begin position="69"/>
        <end position="146"/>
    </location>
</feature>
<evidence type="ECO:0000313" key="9">
    <source>
        <dbReference type="EMBL" id="KAK6358065.1"/>
    </source>
</evidence>
<gene>
    <name evidence="9" type="ORF">TWF730_007420</name>
</gene>
<keyword evidence="10" id="KW-1185">Reference proteome</keyword>
<dbReference type="EMBL" id="JAVHNS010000004">
    <property type="protein sequence ID" value="KAK6358065.1"/>
    <property type="molecule type" value="Genomic_DNA"/>
</dbReference>
<reference evidence="9 10" key="1">
    <citation type="submission" date="2019-10" db="EMBL/GenBank/DDBJ databases">
        <authorList>
            <person name="Palmer J.M."/>
        </authorList>
    </citation>
    <scope>NUCLEOTIDE SEQUENCE [LARGE SCALE GENOMIC DNA]</scope>
    <source>
        <strain evidence="9 10">TWF730</strain>
    </source>
</reference>
<dbReference type="PANTHER" id="PTHR33048">
    <property type="entry name" value="PTH11-LIKE INTEGRAL MEMBRANE PROTEIN (AFU_ORTHOLOGUE AFUA_5G11245)"/>
    <property type="match status" value="1"/>
</dbReference>
<evidence type="ECO:0000256" key="5">
    <source>
        <dbReference type="ARBA" id="ARBA00038359"/>
    </source>
</evidence>
<evidence type="ECO:0000256" key="6">
    <source>
        <dbReference type="SAM" id="MobiDB-lite"/>
    </source>
</evidence>
<feature type="region of interest" description="Disordered" evidence="6">
    <location>
        <begin position="174"/>
        <end position="212"/>
    </location>
</feature>
<name>A0AAV9V7T2_9PEZI</name>
<evidence type="ECO:0000256" key="7">
    <source>
        <dbReference type="SAM" id="Phobius"/>
    </source>
</evidence>
<feature type="transmembrane region" description="Helical" evidence="7">
    <location>
        <begin position="51"/>
        <end position="73"/>
    </location>
</feature>
<feature type="transmembrane region" description="Helical" evidence="7">
    <location>
        <begin position="85"/>
        <end position="105"/>
    </location>
</feature>
<evidence type="ECO:0000256" key="3">
    <source>
        <dbReference type="ARBA" id="ARBA00022989"/>
    </source>
</evidence>
<dbReference type="AlphaFoldDB" id="A0AAV9V7T2"/>
<keyword evidence="3 7" id="KW-1133">Transmembrane helix</keyword>
<dbReference type="Proteomes" id="UP001373714">
    <property type="component" value="Unassembled WGS sequence"/>
</dbReference>
<dbReference type="PANTHER" id="PTHR33048:SF47">
    <property type="entry name" value="INTEGRAL MEMBRANE PROTEIN-RELATED"/>
    <property type="match status" value="1"/>
</dbReference>
<dbReference type="InterPro" id="IPR049326">
    <property type="entry name" value="Rhodopsin_dom_fungi"/>
</dbReference>
<feature type="transmembrane region" description="Helical" evidence="7">
    <location>
        <begin position="117"/>
        <end position="142"/>
    </location>
</feature>
<sequence length="279" mass="30844">MESPKAKDTDYINQKADVLGVAIVAMSLVVPTIFARVYVRTRIILYFGIDDILMILSGISVVAAASYSIVTVTDLQVAVKKKVEIMAIFSLGLLACGASIARLFTIHNFYGTEDKTWAIVPIMTCSFLELALAIVAACLPTLKPGFVKLSNWAKRQPFWAKTAEICSRVPTLNGRRRSTGSSIEDRRRSSVFGANGKANTEPGMESPAPRRLSTVRSMVEWEKRPNSRNKEPSLSEIGRWGLKNNDFCRDLEMQHDLPPTIPERPPGRSLSEHYLGSGL</sequence>
<protein>
    <recommendedName>
        <fullName evidence="8">Rhodopsin domain-containing protein</fullName>
    </recommendedName>
</protein>
<comment type="subcellular location">
    <subcellularLocation>
        <location evidence="1">Membrane</location>
        <topology evidence="1">Multi-pass membrane protein</topology>
    </subcellularLocation>
</comment>
<keyword evidence="2 7" id="KW-0812">Transmembrane</keyword>
<evidence type="ECO:0000256" key="1">
    <source>
        <dbReference type="ARBA" id="ARBA00004141"/>
    </source>
</evidence>
<dbReference type="InterPro" id="IPR052337">
    <property type="entry name" value="SAT4-like"/>
</dbReference>
<evidence type="ECO:0000256" key="4">
    <source>
        <dbReference type="ARBA" id="ARBA00023136"/>
    </source>
</evidence>
<feature type="region of interest" description="Disordered" evidence="6">
    <location>
        <begin position="255"/>
        <end position="279"/>
    </location>
</feature>
<evidence type="ECO:0000259" key="8">
    <source>
        <dbReference type="Pfam" id="PF20684"/>
    </source>
</evidence>
<comment type="similarity">
    <text evidence="5">Belongs to the SAT4 family.</text>
</comment>
<keyword evidence="4 7" id="KW-0472">Membrane</keyword>
<proteinExistence type="inferred from homology"/>
<feature type="transmembrane region" description="Helical" evidence="7">
    <location>
        <begin position="18"/>
        <end position="39"/>
    </location>
</feature>
<evidence type="ECO:0000256" key="2">
    <source>
        <dbReference type="ARBA" id="ARBA00022692"/>
    </source>
</evidence>